<evidence type="ECO:0000313" key="2">
    <source>
        <dbReference type="Proteomes" id="UP000315700"/>
    </source>
</evidence>
<keyword evidence="2" id="KW-1185">Reference proteome</keyword>
<dbReference type="Gene3D" id="2.130.10.10">
    <property type="entry name" value="YVTN repeat-like/Quinoprotein amine dehydrogenase"/>
    <property type="match status" value="1"/>
</dbReference>
<dbReference type="AlphaFoldDB" id="A0A517SMW6"/>
<organism evidence="1 2">
    <name type="scientific">Caulifigura coniformis</name>
    <dbReference type="NCBI Taxonomy" id="2527983"/>
    <lineage>
        <taxon>Bacteria</taxon>
        <taxon>Pseudomonadati</taxon>
        <taxon>Planctomycetota</taxon>
        <taxon>Planctomycetia</taxon>
        <taxon>Planctomycetales</taxon>
        <taxon>Planctomycetaceae</taxon>
        <taxon>Caulifigura</taxon>
    </lineage>
</organism>
<reference evidence="1 2" key="1">
    <citation type="submission" date="2019-02" db="EMBL/GenBank/DDBJ databases">
        <title>Deep-cultivation of Planctomycetes and their phenomic and genomic characterization uncovers novel biology.</title>
        <authorList>
            <person name="Wiegand S."/>
            <person name="Jogler M."/>
            <person name="Boedeker C."/>
            <person name="Pinto D."/>
            <person name="Vollmers J."/>
            <person name="Rivas-Marin E."/>
            <person name="Kohn T."/>
            <person name="Peeters S.H."/>
            <person name="Heuer A."/>
            <person name="Rast P."/>
            <person name="Oberbeckmann S."/>
            <person name="Bunk B."/>
            <person name="Jeske O."/>
            <person name="Meyerdierks A."/>
            <person name="Storesund J.E."/>
            <person name="Kallscheuer N."/>
            <person name="Luecker S."/>
            <person name="Lage O.M."/>
            <person name="Pohl T."/>
            <person name="Merkel B.J."/>
            <person name="Hornburger P."/>
            <person name="Mueller R.-W."/>
            <person name="Bruemmer F."/>
            <person name="Labrenz M."/>
            <person name="Spormann A.M."/>
            <person name="Op den Camp H."/>
            <person name="Overmann J."/>
            <person name="Amann R."/>
            <person name="Jetten M.S.M."/>
            <person name="Mascher T."/>
            <person name="Medema M.H."/>
            <person name="Devos D.P."/>
            <person name="Kaster A.-K."/>
            <person name="Ovreas L."/>
            <person name="Rohde M."/>
            <person name="Galperin M.Y."/>
            <person name="Jogler C."/>
        </authorList>
    </citation>
    <scope>NUCLEOTIDE SEQUENCE [LARGE SCALE GENOMIC DNA]</scope>
    <source>
        <strain evidence="1 2">Pan44</strain>
    </source>
</reference>
<evidence type="ECO:0000313" key="1">
    <source>
        <dbReference type="EMBL" id="QDT57468.1"/>
    </source>
</evidence>
<proteinExistence type="predicted"/>
<protein>
    <recommendedName>
        <fullName evidence="3">WD40-like Beta Propeller Repeat protein</fullName>
    </recommendedName>
</protein>
<dbReference type="KEGG" id="ccos:Pan44_55370"/>
<evidence type="ECO:0008006" key="3">
    <source>
        <dbReference type="Google" id="ProtNLM"/>
    </source>
</evidence>
<dbReference type="EMBL" id="CP036271">
    <property type="protein sequence ID" value="QDT57468.1"/>
    <property type="molecule type" value="Genomic_DNA"/>
</dbReference>
<dbReference type="InterPro" id="IPR011044">
    <property type="entry name" value="Quino_amine_DH_bsu"/>
</dbReference>
<gene>
    <name evidence="1" type="ORF">Pan44_55370</name>
</gene>
<dbReference type="InterPro" id="IPR015943">
    <property type="entry name" value="WD40/YVTN_repeat-like_dom_sf"/>
</dbReference>
<dbReference type="Proteomes" id="UP000315700">
    <property type="component" value="Chromosome"/>
</dbReference>
<dbReference type="SUPFAM" id="SSF50969">
    <property type="entry name" value="YVTN repeat-like/Quinoprotein amine dehydrogenase"/>
    <property type="match status" value="1"/>
</dbReference>
<accession>A0A517SMW6</accession>
<sequence length="455" mass="50651">MIGPRFASGCRPVTGHSTGRLARSVFWCASLVLFSAAHISAADPVAPSDENVPTPIADSAFTTTVRQVTVGPKHHFFGYFGHVQTIPWNQSGRFLIALRTDFQDRMPRPGEAAEIVQIDTRKNDATRTVDVTRGWNFQQGAMLYWNPEAAETQFFFNDRDPETQEVFCVLFDVTTLTRIREYRVPGMSIGNGGVAQNGGAFLGINYGRMARLRPVTGYPGAHDQTADRPGHPDDDGIFRIDAKTGEKRLLVSYRQMADAIRPLRPDVDEKELFINHTLWSRDDSRIYFFARGDFDVDGKKRLDIPFTMNADGTNLKPLARHIGGHPEWFSGDVLIGHVDGRQVLFDVETQAVVGMIGTPESIPSPGGDIALSADRKWFLNAYGRKDQNFYNVVRLADGAWTRTAGFSRGGYTSGVLRIDPSPNWNRDATQFLFVAVDDAGTRQIHVATIEKRPTK</sequence>
<name>A0A517SMW6_9PLAN</name>
<dbReference type="InParanoid" id="A0A517SMW6"/>